<keyword evidence="2 7" id="KW-0540">Nuclease</keyword>
<keyword evidence="7" id="KW-0698">rRNA processing</keyword>
<dbReference type="RefSeq" id="WP_422110917.1">
    <property type="nucleotide sequence ID" value="NZ_JMIW01000001.1"/>
</dbReference>
<dbReference type="Pfam" id="PF02130">
    <property type="entry name" value="YbeY"/>
    <property type="match status" value="1"/>
</dbReference>
<dbReference type="EMBL" id="JMIW01000001">
    <property type="protein sequence ID" value="KEO91884.1"/>
    <property type="molecule type" value="Genomic_DNA"/>
</dbReference>
<dbReference type="AlphaFoldDB" id="A0A074MEI3"/>
<dbReference type="HAMAP" id="MF_00009">
    <property type="entry name" value="Endoribonucl_YbeY"/>
    <property type="match status" value="1"/>
</dbReference>
<accession>A0A074MEI3</accession>
<dbReference type="PANTHER" id="PTHR46986">
    <property type="entry name" value="ENDORIBONUCLEASE YBEY, CHLOROPLASTIC"/>
    <property type="match status" value="1"/>
</dbReference>
<keyword evidence="4 7" id="KW-0255">Endonuclease</keyword>
<dbReference type="GO" id="GO:0004521">
    <property type="term" value="F:RNA endonuclease activity"/>
    <property type="evidence" value="ECO:0007669"/>
    <property type="project" value="UniProtKB-UniRule"/>
</dbReference>
<comment type="caution">
    <text evidence="9">The sequence shown here is derived from an EMBL/GenBank/DDBJ whole genome shotgun (WGS) entry which is preliminary data.</text>
</comment>
<evidence type="ECO:0000313" key="10">
    <source>
        <dbReference type="Proteomes" id="UP000027647"/>
    </source>
</evidence>
<keyword evidence="5 7" id="KW-0378">Hydrolase</keyword>
<dbReference type="Proteomes" id="UP000027647">
    <property type="component" value="Unassembled WGS sequence"/>
</dbReference>
<proteinExistence type="inferred from homology"/>
<dbReference type="GO" id="GO:0008270">
    <property type="term" value="F:zinc ion binding"/>
    <property type="evidence" value="ECO:0007669"/>
    <property type="project" value="UniProtKB-UniRule"/>
</dbReference>
<keyword evidence="7" id="KW-0963">Cytoplasm</keyword>
<dbReference type="PROSITE" id="PS01306">
    <property type="entry name" value="UPF0054"/>
    <property type="match status" value="1"/>
</dbReference>
<dbReference type="GO" id="GO:0005737">
    <property type="term" value="C:cytoplasm"/>
    <property type="evidence" value="ECO:0007669"/>
    <property type="project" value="UniProtKB-SubCell"/>
</dbReference>
<keyword evidence="7" id="KW-0690">Ribosome biogenesis</keyword>
<dbReference type="InterPro" id="IPR020549">
    <property type="entry name" value="YbeY_CS"/>
</dbReference>
<dbReference type="eggNOG" id="COG0319">
    <property type="taxonomic scope" value="Bacteria"/>
</dbReference>
<dbReference type="Gene3D" id="3.40.390.30">
    <property type="entry name" value="Metalloproteases ('zincins'), catalytic domain"/>
    <property type="match status" value="1"/>
</dbReference>
<reference evidence="9 10" key="1">
    <citation type="submission" date="2014-04" db="EMBL/GenBank/DDBJ databases">
        <title>A comprehensive comparison of genomes of Erythrobacter spp. strains.</title>
        <authorList>
            <person name="Zheng Q."/>
        </authorList>
    </citation>
    <scope>NUCLEOTIDE SEQUENCE [LARGE SCALE GENOMIC DNA]</scope>
    <source>
        <strain evidence="9 10">DSM 6997</strain>
    </source>
</reference>
<evidence type="ECO:0000256" key="4">
    <source>
        <dbReference type="ARBA" id="ARBA00022759"/>
    </source>
</evidence>
<comment type="similarity">
    <text evidence="1 7">Belongs to the endoribonuclease YbeY family.</text>
</comment>
<keyword evidence="3 7" id="KW-0479">Metal-binding</keyword>
<keyword evidence="6 7" id="KW-0862">Zinc</keyword>
<feature type="binding site" evidence="7">
    <location>
        <position position="125"/>
    </location>
    <ligand>
        <name>Zn(2+)</name>
        <dbReference type="ChEBI" id="CHEBI:29105"/>
        <note>catalytic</note>
    </ligand>
</feature>
<keyword evidence="10" id="KW-1185">Reference proteome</keyword>
<feature type="compositionally biased region" description="Basic and acidic residues" evidence="8">
    <location>
        <begin position="162"/>
        <end position="181"/>
    </location>
</feature>
<evidence type="ECO:0000256" key="7">
    <source>
        <dbReference type="HAMAP-Rule" id="MF_00009"/>
    </source>
</evidence>
<evidence type="ECO:0000256" key="6">
    <source>
        <dbReference type="ARBA" id="ARBA00022833"/>
    </source>
</evidence>
<gene>
    <name evidence="7" type="primary">ybeY</name>
    <name evidence="9" type="ORF">EH31_04215</name>
</gene>
<evidence type="ECO:0000256" key="8">
    <source>
        <dbReference type="SAM" id="MobiDB-lite"/>
    </source>
</evidence>
<evidence type="ECO:0000313" key="9">
    <source>
        <dbReference type="EMBL" id="KEO91884.1"/>
    </source>
</evidence>
<dbReference type="NCBIfam" id="TIGR00043">
    <property type="entry name" value="rRNA maturation RNase YbeY"/>
    <property type="match status" value="1"/>
</dbReference>
<dbReference type="InterPro" id="IPR023091">
    <property type="entry name" value="MetalPrtase_cat_dom_sf_prd"/>
</dbReference>
<dbReference type="InterPro" id="IPR002036">
    <property type="entry name" value="YbeY"/>
</dbReference>
<comment type="function">
    <text evidence="7">Single strand-specific metallo-endoribonuclease involved in late-stage 70S ribosome quality control and in maturation of the 3' terminus of the 16S rRNA.</text>
</comment>
<protein>
    <recommendedName>
        <fullName evidence="7">Endoribonuclease YbeY</fullName>
        <ecNumber evidence="7">3.1.-.-</ecNumber>
    </recommendedName>
</protein>
<dbReference type="GO" id="GO:0006364">
    <property type="term" value="P:rRNA processing"/>
    <property type="evidence" value="ECO:0007669"/>
    <property type="project" value="UniProtKB-UniRule"/>
</dbReference>
<dbReference type="PANTHER" id="PTHR46986:SF1">
    <property type="entry name" value="ENDORIBONUCLEASE YBEY, CHLOROPLASTIC"/>
    <property type="match status" value="1"/>
</dbReference>
<sequence>MQLDIDLEDWPEGGWPPEKWEALAQLCAGTIATVTPELANERLHTSVLFTSDEEVHTLNREWRERDKPTNVLSFPMLSRDELLEIEADGPPVMLGDIALAHETCAREAGEKGIALDHHAAHLIIHGLLHLAGFDHVHSDEEAEAMEQLEITALAKMGIADPYGDRPQDEGTSEGPKEQNAR</sequence>
<evidence type="ECO:0000256" key="2">
    <source>
        <dbReference type="ARBA" id="ARBA00022722"/>
    </source>
</evidence>
<comment type="cofactor">
    <cofactor evidence="7">
        <name>Zn(2+)</name>
        <dbReference type="ChEBI" id="CHEBI:29105"/>
    </cofactor>
    <text evidence="7">Binds 1 zinc ion.</text>
</comment>
<feature type="region of interest" description="Disordered" evidence="8">
    <location>
        <begin position="156"/>
        <end position="181"/>
    </location>
</feature>
<feature type="binding site" evidence="7">
    <location>
        <position position="129"/>
    </location>
    <ligand>
        <name>Zn(2+)</name>
        <dbReference type="ChEBI" id="CHEBI:29105"/>
        <note>catalytic</note>
    </ligand>
</feature>
<feature type="binding site" evidence="7">
    <location>
        <position position="135"/>
    </location>
    <ligand>
        <name>Zn(2+)</name>
        <dbReference type="ChEBI" id="CHEBI:29105"/>
        <note>catalytic</note>
    </ligand>
</feature>
<evidence type="ECO:0000256" key="1">
    <source>
        <dbReference type="ARBA" id="ARBA00010875"/>
    </source>
</evidence>
<comment type="subcellular location">
    <subcellularLocation>
        <location evidence="7">Cytoplasm</location>
    </subcellularLocation>
</comment>
<dbReference type="SUPFAM" id="SSF55486">
    <property type="entry name" value="Metalloproteases ('zincins'), catalytic domain"/>
    <property type="match status" value="1"/>
</dbReference>
<dbReference type="EC" id="3.1.-.-" evidence="7"/>
<dbReference type="STRING" id="1044.EH31_04215"/>
<name>A0A074MEI3_ERYLO</name>
<evidence type="ECO:0000256" key="5">
    <source>
        <dbReference type="ARBA" id="ARBA00022801"/>
    </source>
</evidence>
<evidence type="ECO:0000256" key="3">
    <source>
        <dbReference type="ARBA" id="ARBA00022723"/>
    </source>
</evidence>
<organism evidence="9 10">
    <name type="scientific">Erythrobacter longus</name>
    <dbReference type="NCBI Taxonomy" id="1044"/>
    <lineage>
        <taxon>Bacteria</taxon>
        <taxon>Pseudomonadati</taxon>
        <taxon>Pseudomonadota</taxon>
        <taxon>Alphaproteobacteria</taxon>
        <taxon>Sphingomonadales</taxon>
        <taxon>Erythrobacteraceae</taxon>
        <taxon>Erythrobacter/Porphyrobacter group</taxon>
        <taxon>Erythrobacter</taxon>
    </lineage>
</organism>
<dbReference type="GO" id="GO:0004222">
    <property type="term" value="F:metalloendopeptidase activity"/>
    <property type="evidence" value="ECO:0007669"/>
    <property type="project" value="InterPro"/>
</dbReference>